<dbReference type="AlphaFoldDB" id="A0A0P4VWU9"/>
<feature type="non-terminal residue" evidence="2">
    <location>
        <position position="1"/>
    </location>
</feature>
<evidence type="ECO:0000313" key="2">
    <source>
        <dbReference type="EMBL" id="JAI56606.1"/>
    </source>
</evidence>
<name>A0A0P4VWU9_9ANNE</name>
<evidence type="ECO:0000256" key="1">
    <source>
        <dbReference type="SAM" id="MobiDB-lite"/>
    </source>
</evidence>
<reference evidence="2" key="1">
    <citation type="journal article" date="2015" name="Toxicon">
        <title>Transcriptomic Analysis of the Salivary Complexes from Haementeria vizottoi leeches and Identification of Genes Involved in Blood Coagulation.</title>
        <authorList>
            <person name="Amorim A.M.X.P."/>
            <person name="Oliveira U.C."/>
            <person name="Faria F."/>
            <person name="Junqueira-De Azevedo I.L.M."/>
            <person name="Chudzinski-Tavassi A.M."/>
        </authorList>
    </citation>
    <scope>NUCLEOTIDE SEQUENCE</scope>
    <source>
        <strain evidence="2">Valparaiso</strain>
        <tissue evidence="2">Salivary complexes</tissue>
    </source>
</reference>
<feature type="compositionally biased region" description="Polar residues" evidence="1">
    <location>
        <begin position="55"/>
        <end position="69"/>
    </location>
</feature>
<feature type="compositionally biased region" description="Basic and acidic residues" evidence="1">
    <location>
        <begin position="33"/>
        <end position="53"/>
    </location>
</feature>
<dbReference type="Gene3D" id="3.50.4.10">
    <property type="entry name" value="Hepatocyte Growth Factor"/>
    <property type="match status" value="1"/>
</dbReference>
<feature type="compositionally biased region" description="Basic and acidic residues" evidence="1">
    <location>
        <begin position="1"/>
        <end position="10"/>
    </location>
</feature>
<dbReference type="EMBL" id="GDAE01000010">
    <property type="protein sequence ID" value="JAI56606.1"/>
    <property type="molecule type" value="Transcribed_RNA"/>
</dbReference>
<protein>
    <submittedName>
        <fullName evidence="2">Putative Anti-platelet protein</fullName>
    </submittedName>
</protein>
<accession>A0A0P4VWU9</accession>
<sequence length="154" mass="16929">SSTEAPKDGGEEPATSSTEAPKDGGGEPTKNGTTEEKGTPDEKNKHGVEEVPKTETPTQLGQDQSNVPASNGDCWFSKNGWQLPDSVLRRTDKTDLEECKKLCIESTDVPACYVIQIDLTTKSCSFNNQAEVYWPYLKQGQPNFVQWQLLSCTK</sequence>
<organism evidence="2">
    <name type="scientific">Haementeria vizottoi</name>
    <dbReference type="NCBI Taxonomy" id="1628691"/>
    <lineage>
        <taxon>Eukaryota</taxon>
        <taxon>Metazoa</taxon>
        <taxon>Spiralia</taxon>
        <taxon>Lophotrochozoa</taxon>
        <taxon>Annelida</taxon>
        <taxon>Clitellata</taxon>
        <taxon>Hirudinea</taxon>
        <taxon>Rhynchobdellida</taxon>
        <taxon>Glossiphoniidae</taxon>
        <taxon>Haementeria</taxon>
    </lineage>
</organism>
<proteinExistence type="predicted"/>
<dbReference type="SUPFAM" id="SSF57414">
    <property type="entry name" value="Hairpin loop containing domain-like"/>
    <property type="match status" value="1"/>
</dbReference>
<feature type="region of interest" description="Disordered" evidence="1">
    <location>
        <begin position="1"/>
        <end position="74"/>
    </location>
</feature>